<dbReference type="SUPFAM" id="SSF143791">
    <property type="entry name" value="DUSP-like"/>
    <property type="match status" value="1"/>
</dbReference>
<dbReference type="PROSITE" id="PS50235">
    <property type="entry name" value="USP_3"/>
    <property type="match status" value="1"/>
</dbReference>
<dbReference type="Gene3D" id="3.30.2230.10">
    <property type="entry name" value="DUSP-like"/>
    <property type="match status" value="1"/>
</dbReference>
<dbReference type="WBParaSite" id="jg12663">
    <property type="protein sequence ID" value="jg12663"/>
    <property type="gene ID" value="jg12663"/>
</dbReference>
<protein>
    <recommendedName>
        <fullName evidence="2">ubiquitinyl hydrolase 1</fullName>
        <ecNumber evidence="2">3.4.19.12</ecNumber>
    </recommendedName>
</protein>
<dbReference type="InterPro" id="IPR035927">
    <property type="entry name" value="DUSP-like_sf"/>
</dbReference>
<evidence type="ECO:0000259" key="4">
    <source>
        <dbReference type="PROSITE" id="PS50235"/>
    </source>
</evidence>
<evidence type="ECO:0000256" key="2">
    <source>
        <dbReference type="ARBA" id="ARBA00012759"/>
    </source>
</evidence>
<dbReference type="PROSITE" id="PS00973">
    <property type="entry name" value="USP_2"/>
    <property type="match status" value="1"/>
</dbReference>
<proteinExistence type="predicted"/>
<evidence type="ECO:0000256" key="1">
    <source>
        <dbReference type="ARBA" id="ARBA00000707"/>
    </source>
</evidence>
<feature type="domain" description="USP" evidence="4">
    <location>
        <begin position="1"/>
        <end position="456"/>
    </location>
</feature>
<evidence type="ECO:0000256" key="3">
    <source>
        <dbReference type="SAM" id="MobiDB-lite"/>
    </source>
</evidence>
<feature type="region of interest" description="Disordered" evidence="3">
    <location>
        <begin position="240"/>
        <end position="261"/>
    </location>
</feature>
<dbReference type="InterPro" id="IPR038765">
    <property type="entry name" value="Papain-like_cys_pep_sf"/>
</dbReference>
<sequence>MNAALQALSNCPPLREYFRTIPLSSKEDYRNSSDSGYASLPTVNTTKPVTNVFSDLLKRLWCESQTHSYVVPTGLLWYVFVENSRFLNRYNQQDSQEFIRCLLDLLHQELRRPIRKWKTISCQKLTHYLLPQMKLPLQCLPHMLLLGKILTTISSKQLIAALVQMREITNQDCKKTSGDENLKIVGYRSIITDVFDGELVSSVKCQTCQHISSTRENFQDISLSIPTVEQLELMRDAVELEQSDRDDSKETTTLRDSAHVSDENTENAASLSYLSWIFSLASRWFLQPLSNFISYYYRYMFTGSISLENCLKAFFSADLLHGEDMYSCERCRKLRNGVKQCELVKLPEILCIHLKRFRHDNTYSGKVNTKVTFPLYDLDVRLFVKDANMLKDDQLATEYDLVAIVSHRGGGLDYGHYIAYCRNDLDMNWYEYDDSIVTRVNALERTKSHLDKVKMDGSELIQASLRGELEQEAAQLTTMNSLPSWKLGAIAVRQYTWLCSNFQYCLGVSPWKLGGGPECRGDLTDCGVCKQDIASLIQRKINEFKDLQKRIRKQMEDIPLQIDAEPPPPINNEALVRRSKDGTTRLRIGCKCQKITREAWLFLHQIYGGGPEVFSVPLNQPTTQEVTEMVLKAENALQAYYESKSLTRSEDVQSGAPPSPIQKPLDIPISQLEMLEAAVKEEMDSEV</sequence>
<dbReference type="Pfam" id="PF00443">
    <property type="entry name" value="UCH"/>
    <property type="match status" value="1"/>
</dbReference>
<accession>A0A915CVH0</accession>
<evidence type="ECO:0000313" key="5">
    <source>
        <dbReference type="Proteomes" id="UP000887574"/>
    </source>
</evidence>
<keyword evidence="5" id="KW-1185">Reference proteome</keyword>
<evidence type="ECO:0000313" key="6">
    <source>
        <dbReference type="WBParaSite" id="jg12663"/>
    </source>
</evidence>
<dbReference type="Gene3D" id="3.90.70.10">
    <property type="entry name" value="Cysteine proteinases"/>
    <property type="match status" value="1"/>
</dbReference>
<dbReference type="InterPro" id="IPR028889">
    <property type="entry name" value="USP"/>
</dbReference>
<comment type="catalytic activity">
    <reaction evidence="1">
        <text>Thiol-dependent hydrolysis of ester, thioester, amide, peptide and isopeptide bonds formed by the C-terminal Gly of ubiquitin (a 76-residue protein attached to proteins as an intracellular targeting signal).</text>
        <dbReference type="EC" id="3.4.19.12"/>
    </reaction>
</comment>
<organism evidence="5 6">
    <name type="scientific">Ditylenchus dipsaci</name>
    <dbReference type="NCBI Taxonomy" id="166011"/>
    <lineage>
        <taxon>Eukaryota</taxon>
        <taxon>Metazoa</taxon>
        <taxon>Ecdysozoa</taxon>
        <taxon>Nematoda</taxon>
        <taxon>Chromadorea</taxon>
        <taxon>Rhabditida</taxon>
        <taxon>Tylenchina</taxon>
        <taxon>Tylenchomorpha</taxon>
        <taxon>Sphaerularioidea</taxon>
        <taxon>Anguinidae</taxon>
        <taxon>Anguininae</taxon>
        <taxon>Ditylenchus</taxon>
    </lineage>
</organism>
<dbReference type="PANTHER" id="PTHR21646:SF86">
    <property type="entry name" value="UBIQUITIN CARBOXYL-TERMINAL HYDROLASE"/>
    <property type="match status" value="1"/>
</dbReference>
<dbReference type="AlphaFoldDB" id="A0A915CVH0"/>
<dbReference type="InterPro" id="IPR018200">
    <property type="entry name" value="USP_CS"/>
</dbReference>
<dbReference type="GO" id="GO:0016579">
    <property type="term" value="P:protein deubiquitination"/>
    <property type="evidence" value="ECO:0007669"/>
    <property type="project" value="InterPro"/>
</dbReference>
<dbReference type="Proteomes" id="UP000887574">
    <property type="component" value="Unplaced"/>
</dbReference>
<dbReference type="PANTHER" id="PTHR21646">
    <property type="entry name" value="UBIQUITIN CARBOXYL-TERMINAL HYDROLASE"/>
    <property type="match status" value="1"/>
</dbReference>
<name>A0A915CVH0_9BILA</name>
<dbReference type="EC" id="3.4.19.12" evidence="2"/>
<reference evidence="6" key="1">
    <citation type="submission" date="2022-11" db="UniProtKB">
        <authorList>
            <consortium name="WormBaseParasite"/>
        </authorList>
    </citation>
    <scope>IDENTIFICATION</scope>
</reference>
<dbReference type="InterPro" id="IPR050185">
    <property type="entry name" value="Ub_carboxyl-term_hydrolase"/>
</dbReference>
<dbReference type="InterPro" id="IPR001394">
    <property type="entry name" value="Peptidase_C19_UCH"/>
</dbReference>
<dbReference type="SUPFAM" id="SSF54001">
    <property type="entry name" value="Cysteine proteinases"/>
    <property type="match status" value="1"/>
</dbReference>
<dbReference type="GO" id="GO:0004843">
    <property type="term" value="F:cysteine-type deubiquitinase activity"/>
    <property type="evidence" value="ECO:0007669"/>
    <property type="project" value="UniProtKB-EC"/>
</dbReference>